<dbReference type="EMBL" id="CYZN01000042">
    <property type="protein sequence ID" value="CUO71266.1"/>
    <property type="molecule type" value="Genomic_DNA"/>
</dbReference>
<feature type="transmembrane region" description="Helical" evidence="1">
    <location>
        <begin position="82"/>
        <end position="103"/>
    </location>
</feature>
<organism evidence="2 3">
    <name type="scientific">Blautia wexlerae</name>
    <dbReference type="NCBI Taxonomy" id="418240"/>
    <lineage>
        <taxon>Bacteria</taxon>
        <taxon>Bacillati</taxon>
        <taxon>Bacillota</taxon>
        <taxon>Clostridia</taxon>
        <taxon>Lachnospirales</taxon>
        <taxon>Lachnospiraceae</taxon>
        <taxon>Blautia</taxon>
    </lineage>
</organism>
<dbReference type="RefSeq" id="WP_022379847.1">
    <property type="nucleotide sequence ID" value="NZ_BTHH01000046.1"/>
</dbReference>
<gene>
    <name evidence="2" type="ORF">ERS852478_03661</name>
</gene>
<keyword evidence="1" id="KW-1133">Transmembrane helix</keyword>
<reference evidence="2 3" key="1">
    <citation type="submission" date="2015-09" db="EMBL/GenBank/DDBJ databases">
        <authorList>
            <consortium name="Pathogen Informatics"/>
        </authorList>
    </citation>
    <scope>NUCLEOTIDE SEQUENCE [LARGE SCALE GENOMIC DNA]</scope>
    <source>
        <strain evidence="2 3">2789STDY5834863</strain>
    </source>
</reference>
<feature type="transmembrane region" description="Helical" evidence="1">
    <location>
        <begin position="124"/>
        <end position="141"/>
    </location>
</feature>
<protein>
    <submittedName>
        <fullName evidence="2">Uncharacterized protein</fullName>
    </submittedName>
</protein>
<dbReference type="Proteomes" id="UP000095431">
    <property type="component" value="Unassembled WGS sequence"/>
</dbReference>
<sequence length="244" mass="28037">MIEQLLGTALLCCIITAFFYCLFYKIACKSNINDFEADSPYIGDYASSIIVFLAISSLTLLIVVYFYITISPKLPKFLNDSGFTFAFLQLGAGFFIRLLHKIFFFTIVKITKSTSYHKLTSSEISWTWLILCFIYGIVFLINKECTIAFTYFVIDISYFFWLDSSCSSIIEKLSSIKKLSKSYWYVIIFIGLTAFIILRYHSKAQIFFAFIGLLIGIILSIIAMQYSLKRHCKKIDDHSHSSSL</sequence>
<feature type="transmembrane region" description="Helical" evidence="1">
    <location>
        <begin position="182"/>
        <end position="200"/>
    </location>
</feature>
<accession>A0A174HD50</accession>
<feature type="transmembrane region" description="Helical" evidence="1">
    <location>
        <begin position="147"/>
        <end position="170"/>
    </location>
</feature>
<dbReference type="AlphaFoldDB" id="A0A174HD50"/>
<proteinExistence type="predicted"/>
<evidence type="ECO:0000256" key="1">
    <source>
        <dbReference type="SAM" id="Phobius"/>
    </source>
</evidence>
<keyword evidence="1" id="KW-0472">Membrane</keyword>
<keyword evidence="1" id="KW-0812">Transmembrane</keyword>
<feature type="transmembrane region" description="Helical" evidence="1">
    <location>
        <begin position="206"/>
        <end position="224"/>
    </location>
</feature>
<name>A0A174HD50_9FIRM</name>
<feature type="transmembrane region" description="Helical" evidence="1">
    <location>
        <begin position="6"/>
        <end position="24"/>
    </location>
</feature>
<evidence type="ECO:0000313" key="3">
    <source>
        <dbReference type="Proteomes" id="UP000095431"/>
    </source>
</evidence>
<feature type="transmembrane region" description="Helical" evidence="1">
    <location>
        <begin position="45"/>
        <end position="70"/>
    </location>
</feature>
<evidence type="ECO:0000313" key="2">
    <source>
        <dbReference type="EMBL" id="CUO71266.1"/>
    </source>
</evidence>